<feature type="modified residue" description="4-aspartylphosphate" evidence="6">
    <location>
        <position position="54"/>
    </location>
</feature>
<dbReference type="Gene3D" id="3.40.50.2300">
    <property type="match status" value="1"/>
</dbReference>
<name>A0A8J8SFX2_9FIRM</name>
<dbReference type="EMBL" id="CP058649">
    <property type="protein sequence ID" value="QUI22150.1"/>
    <property type="molecule type" value="Genomic_DNA"/>
</dbReference>
<dbReference type="PROSITE" id="PS00041">
    <property type="entry name" value="HTH_ARAC_FAMILY_1"/>
    <property type="match status" value="1"/>
</dbReference>
<evidence type="ECO:0000256" key="3">
    <source>
        <dbReference type="ARBA" id="ARBA00023125"/>
    </source>
</evidence>
<dbReference type="PRINTS" id="PR00032">
    <property type="entry name" value="HTHARAC"/>
</dbReference>
<dbReference type="Proteomes" id="UP000683246">
    <property type="component" value="Chromosome"/>
</dbReference>
<dbReference type="PANTHER" id="PTHR43280:SF28">
    <property type="entry name" value="HTH-TYPE TRANSCRIPTIONAL ACTIVATOR RHAS"/>
    <property type="match status" value="1"/>
</dbReference>
<evidence type="ECO:0000256" key="5">
    <source>
        <dbReference type="ARBA" id="ARBA00024867"/>
    </source>
</evidence>
<dbReference type="SUPFAM" id="SSF52172">
    <property type="entry name" value="CheY-like"/>
    <property type="match status" value="1"/>
</dbReference>
<keyword evidence="10" id="KW-1185">Reference proteome</keyword>
<dbReference type="InterPro" id="IPR001789">
    <property type="entry name" value="Sig_transdc_resp-reg_receiver"/>
</dbReference>
<evidence type="ECO:0000313" key="9">
    <source>
        <dbReference type="EMBL" id="QUI22150.1"/>
    </source>
</evidence>
<feature type="domain" description="HTH araC/xylS-type" evidence="7">
    <location>
        <begin position="426"/>
        <end position="524"/>
    </location>
</feature>
<keyword evidence="4" id="KW-0804">Transcription</keyword>
<dbReference type="InterPro" id="IPR018060">
    <property type="entry name" value="HTH_AraC"/>
</dbReference>
<gene>
    <name evidence="9" type="ORF">HZI73_07470</name>
</gene>
<dbReference type="PROSITE" id="PS01124">
    <property type="entry name" value="HTH_ARAC_FAMILY_2"/>
    <property type="match status" value="1"/>
</dbReference>
<proteinExistence type="predicted"/>
<dbReference type="RefSeq" id="WP_212697628.1">
    <property type="nucleotide sequence ID" value="NZ_CP058649.1"/>
</dbReference>
<dbReference type="SMART" id="SM00342">
    <property type="entry name" value="HTH_ARAC"/>
    <property type="match status" value="1"/>
</dbReference>
<evidence type="ECO:0000256" key="1">
    <source>
        <dbReference type="ARBA" id="ARBA00018672"/>
    </source>
</evidence>
<dbReference type="InterPro" id="IPR011006">
    <property type="entry name" value="CheY-like_superfamily"/>
</dbReference>
<feature type="domain" description="Response regulatory" evidence="8">
    <location>
        <begin position="2"/>
        <end position="119"/>
    </location>
</feature>
<dbReference type="Pfam" id="PF12833">
    <property type="entry name" value="HTH_18"/>
    <property type="match status" value="1"/>
</dbReference>
<protein>
    <recommendedName>
        <fullName evidence="1">Stage 0 sporulation protein A homolog</fullName>
    </recommendedName>
</protein>
<evidence type="ECO:0000256" key="6">
    <source>
        <dbReference type="PROSITE-ProRule" id="PRU00169"/>
    </source>
</evidence>
<dbReference type="GO" id="GO:0043565">
    <property type="term" value="F:sequence-specific DNA binding"/>
    <property type="evidence" value="ECO:0007669"/>
    <property type="project" value="InterPro"/>
</dbReference>
<dbReference type="GO" id="GO:0000160">
    <property type="term" value="P:phosphorelay signal transduction system"/>
    <property type="evidence" value="ECO:0007669"/>
    <property type="project" value="InterPro"/>
</dbReference>
<keyword evidence="6" id="KW-0597">Phosphoprotein</keyword>
<dbReference type="GO" id="GO:0003700">
    <property type="term" value="F:DNA-binding transcription factor activity"/>
    <property type="evidence" value="ECO:0007669"/>
    <property type="project" value="InterPro"/>
</dbReference>
<keyword evidence="2" id="KW-0805">Transcription regulation</keyword>
<accession>A0A8J8SFX2</accession>
<dbReference type="InterPro" id="IPR018062">
    <property type="entry name" value="HTH_AraC-typ_CS"/>
</dbReference>
<dbReference type="KEGG" id="vpy:HZI73_07470"/>
<evidence type="ECO:0000256" key="4">
    <source>
        <dbReference type="ARBA" id="ARBA00023163"/>
    </source>
</evidence>
<dbReference type="PANTHER" id="PTHR43280">
    <property type="entry name" value="ARAC-FAMILY TRANSCRIPTIONAL REGULATOR"/>
    <property type="match status" value="1"/>
</dbReference>
<dbReference type="AlphaFoldDB" id="A0A8J8SFX2"/>
<keyword evidence="3" id="KW-0238">DNA-binding</keyword>
<dbReference type="PROSITE" id="PS50110">
    <property type="entry name" value="RESPONSE_REGULATORY"/>
    <property type="match status" value="1"/>
</dbReference>
<organism evidence="9 10">
    <name type="scientific">Vallitalea pronyensis</name>
    <dbReference type="NCBI Taxonomy" id="1348613"/>
    <lineage>
        <taxon>Bacteria</taxon>
        <taxon>Bacillati</taxon>
        <taxon>Bacillota</taxon>
        <taxon>Clostridia</taxon>
        <taxon>Lachnospirales</taxon>
        <taxon>Vallitaleaceae</taxon>
        <taxon>Vallitalea</taxon>
    </lineage>
</organism>
<evidence type="ECO:0000259" key="8">
    <source>
        <dbReference type="PROSITE" id="PS50110"/>
    </source>
</evidence>
<evidence type="ECO:0000259" key="7">
    <source>
        <dbReference type="PROSITE" id="PS01124"/>
    </source>
</evidence>
<evidence type="ECO:0000256" key="2">
    <source>
        <dbReference type="ARBA" id="ARBA00023015"/>
    </source>
</evidence>
<dbReference type="InterPro" id="IPR020449">
    <property type="entry name" value="Tscrpt_reg_AraC-type_HTH"/>
</dbReference>
<dbReference type="Pfam" id="PF00072">
    <property type="entry name" value="Response_reg"/>
    <property type="match status" value="1"/>
</dbReference>
<sequence>MKVLIVDNEKHVIDAIRMIINWSSYGITEVYDACDGKEATEIVKEKQPDIVLTDMMMPNMHGKQLVTWISQHTRVTQVIVISGYSDFNYVQHAIRHGGVDYITKPIDVKQLEKAMGLAVKKVMKEKEQTQLILNHYKKEHVYWDKLFLNMLHVLHPIKTEVDDIKKQFDIPDTAPVFVLTARIDGASFTVKKQFAGHMQTLYFALTNICREWIVIEHLHAYAFYDNTDRCSVKVIFWESDNRMLHFIQKYCKTVKRLYKSQLFCGLSQEHDFKKRIYRANCESEHALEQRNLNDNQTYLTTYKRQFTSERNYFQSIKMDLAIAFSLGQSKKVAKYVSAIFDDICQEDYFSVGMLMALIDEYKILRVYLLETLLKDSNSLVLDERVTSLKHIENHPLEDVKAFMIEDLVTLCKYLHDYNNLKKDLVYIIVNYMNEHYTETISLQDIARKFYLSKEHLSRNFRKKIGVTVTEYITNLRMNKAKELLQIQHLKIKEIANQVGYEDEKYFSKVFRHKFSVTPKNFRKKL</sequence>
<dbReference type="SMART" id="SM00448">
    <property type="entry name" value="REC"/>
    <property type="match status" value="1"/>
</dbReference>
<dbReference type="Gene3D" id="1.10.10.60">
    <property type="entry name" value="Homeodomain-like"/>
    <property type="match status" value="2"/>
</dbReference>
<evidence type="ECO:0000313" key="10">
    <source>
        <dbReference type="Proteomes" id="UP000683246"/>
    </source>
</evidence>
<dbReference type="InterPro" id="IPR009057">
    <property type="entry name" value="Homeodomain-like_sf"/>
</dbReference>
<reference evidence="9" key="1">
    <citation type="submission" date="2020-07" db="EMBL/GenBank/DDBJ databases">
        <title>Vallitalea pronyensis genome.</title>
        <authorList>
            <person name="Postec A."/>
        </authorList>
    </citation>
    <scope>NUCLEOTIDE SEQUENCE</scope>
    <source>
        <strain evidence="9">FatNI3</strain>
    </source>
</reference>
<comment type="function">
    <text evidence="5">May play the central regulatory role in sporulation. It may be an element of the effector pathway responsible for the activation of sporulation genes in response to nutritional stress. Spo0A may act in concert with spo0H (a sigma factor) to control the expression of some genes that are critical to the sporulation process.</text>
</comment>
<dbReference type="CDD" id="cd17536">
    <property type="entry name" value="REC_YesN-like"/>
    <property type="match status" value="1"/>
</dbReference>
<dbReference type="SUPFAM" id="SSF46689">
    <property type="entry name" value="Homeodomain-like"/>
    <property type="match status" value="2"/>
</dbReference>